<feature type="domain" description="TonB-dependent receptor-like beta-barrel" evidence="3">
    <location>
        <begin position="404"/>
        <end position="794"/>
    </location>
</feature>
<keyword evidence="1 2" id="KW-0472">Membrane</keyword>
<dbReference type="Proteomes" id="UP000588604">
    <property type="component" value="Unassembled WGS sequence"/>
</dbReference>
<dbReference type="PROSITE" id="PS52016">
    <property type="entry name" value="TONB_DEPENDENT_REC_3"/>
    <property type="match status" value="1"/>
</dbReference>
<dbReference type="SUPFAM" id="SSF56935">
    <property type="entry name" value="Porins"/>
    <property type="match status" value="1"/>
</dbReference>
<dbReference type="RefSeq" id="WP_184495133.1">
    <property type="nucleotide sequence ID" value="NZ_JACIJO010000002.1"/>
</dbReference>
<dbReference type="GO" id="GO:0009279">
    <property type="term" value="C:cell outer membrane"/>
    <property type="evidence" value="ECO:0007669"/>
    <property type="project" value="UniProtKB-SubCell"/>
</dbReference>
<evidence type="ECO:0000313" key="6">
    <source>
        <dbReference type="Proteomes" id="UP000588604"/>
    </source>
</evidence>
<dbReference type="NCBIfam" id="TIGR04057">
    <property type="entry name" value="SusC_RagA_signa"/>
    <property type="match status" value="1"/>
</dbReference>
<feature type="domain" description="TonB-dependent receptor plug" evidence="4">
    <location>
        <begin position="128"/>
        <end position="235"/>
    </location>
</feature>
<organism evidence="5 6">
    <name type="scientific">Algoriphagus iocasae</name>
    <dbReference type="NCBI Taxonomy" id="1836499"/>
    <lineage>
        <taxon>Bacteria</taxon>
        <taxon>Pseudomonadati</taxon>
        <taxon>Bacteroidota</taxon>
        <taxon>Cytophagia</taxon>
        <taxon>Cytophagales</taxon>
        <taxon>Cyclobacteriaceae</taxon>
        <taxon>Algoriphagus</taxon>
    </lineage>
</organism>
<dbReference type="InterPro" id="IPR037066">
    <property type="entry name" value="Plug_dom_sf"/>
</dbReference>
<accession>A0A841MQT1</accession>
<evidence type="ECO:0000259" key="3">
    <source>
        <dbReference type="Pfam" id="PF00593"/>
    </source>
</evidence>
<dbReference type="InterPro" id="IPR008969">
    <property type="entry name" value="CarboxyPept-like_regulatory"/>
</dbReference>
<dbReference type="InterPro" id="IPR000531">
    <property type="entry name" value="Beta-barrel_TonB"/>
</dbReference>
<evidence type="ECO:0000313" key="5">
    <source>
        <dbReference type="EMBL" id="MBB6326536.1"/>
    </source>
</evidence>
<dbReference type="InterPro" id="IPR012910">
    <property type="entry name" value="Plug_dom"/>
</dbReference>
<gene>
    <name evidence="5" type="ORF">FHS59_002164</name>
</gene>
<dbReference type="Pfam" id="PF07715">
    <property type="entry name" value="Plug"/>
    <property type="match status" value="1"/>
</dbReference>
<dbReference type="Pfam" id="PF00593">
    <property type="entry name" value="TonB_dep_Rec_b-barrel"/>
    <property type="match status" value="1"/>
</dbReference>
<dbReference type="NCBIfam" id="TIGR04056">
    <property type="entry name" value="OMP_RagA_SusC"/>
    <property type="match status" value="1"/>
</dbReference>
<keyword evidence="6" id="KW-1185">Reference proteome</keyword>
<evidence type="ECO:0000256" key="2">
    <source>
        <dbReference type="RuleBase" id="RU003357"/>
    </source>
</evidence>
<name>A0A841MQT1_9BACT</name>
<dbReference type="InterPro" id="IPR023996">
    <property type="entry name" value="TonB-dep_OMP_SusC/RagA"/>
</dbReference>
<keyword evidence="1" id="KW-1134">Transmembrane beta strand</keyword>
<comment type="caution">
    <text evidence="5">The sequence shown here is derived from an EMBL/GenBank/DDBJ whole genome shotgun (WGS) entry which is preliminary data.</text>
</comment>
<protein>
    <submittedName>
        <fullName evidence="5">TonB-linked SusC/RagA family outer membrane protein</fullName>
    </submittedName>
</protein>
<dbReference type="SUPFAM" id="SSF49464">
    <property type="entry name" value="Carboxypeptidase regulatory domain-like"/>
    <property type="match status" value="1"/>
</dbReference>
<dbReference type="InterPro" id="IPR023997">
    <property type="entry name" value="TonB-dep_OMP_SusC/RagA_CS"/>
</dbReference>
<dbReference type="AlphaFoldDB" id="A0A841MQT1"/>
<keyword evidence="2" id="KW-0798">TonB box</keyword>
<dbReference type="Gene3D" id="2.170.130.10">
    <property type="entry name" value="TonB-dependent receptor, plug domain"/>
    <property type="match status" value="1"/>
</dbReference>
<sequence>MEQVLHRRMTQRLFNLKKFGILVLVILSVSMKTFAQNQIRGKVTDKEGLGIPGVSVLEKGTQNGTITDLDGSYVIVASNEDAVLVFSFIGYKTMEEPIKSKTIIDLTFEEEDTLLEQVVVVGYGTQKKVNVTGAVDQLAGEEIADRPIANVMQGLQGMSPGLNITYQGGKPGSVPDINIRGFTSINGGGPLIIIDGIAGNNSDLLRLNPSDIESYSVLRDAASAAIYGARAAFGVILITTKKGAEGNQRISYNNYFSWGRPSVLPKPVTDPYIHSRVLEISTNNTPWDYVNYSDAHYQWAKQRSEDPSIEDTRLDPNNPNIWAYMGNYDWYDYFFNKSSFSTNHSLSISGNSGGKMPMGYYVSGDYTNENGLNKLADDYWNRYSLRARITAKPLKWLNIDNNLNIYQTRREDPTNDITSVYNLRPIDVAVNPDGTWANTETGRLAARLVDGGENQENMFGFQNILGASASLLDGDLTFNATASFKREQWKYHWDRKKFNIGFGPEDIRTEGGDGSVIERNGSLNTTILDFYGKYSKTFGKHNFNILAGYNQEDYDYSTIQAERRVLISSSLPYIGLTTGDSFITPSYSAYALRSLFGRVNYTFNEKYILEINGRYDGSSRFPKDNRWGFFPSVSASWLMMDESFFQPLTSVVSTFKVRASYGSLGNQNVSNFGYIQALPTNLSSYLIDGSKRTIITSAPSLAVDPNFYTWEEVISTNVGLDFGFLGDRISGTFDYFIRDTKGMLTDPVELPGVLGTAPPKQNAADLRTKGFDFSIGYRDQIGSTSNPVTFGVKLILSDSRSTITKFQNEQNLFSNWRVGQEVGEIWGLESDGLFVNEDEIAQLDQSSIVPWGALDIVPGWPKYVDLNDDGKIETGQSQDDPKDLRLIGNTTARYRYGANINVGWSGFDLSIFLQGVAKRDYYPSRYLFWGPYQQPYGNVYPWNLDFYRAEADGADLLAQHSQSYIEAGLAEQNLDSSYPVLQSWMADANYGAGLDIPQTNYLLSGAYLRLKNITLGYSLPQVLTERLKVNKVRFYVTGENLYEISAIKKYVDPESINASSGDANSYPFQRKFAFGINIDL</sequence>
<evidence type="ECO:0000256" key="1">
    <source>
        <dbReference type="PROSITE-ProRule" id="PRU01360"/>
    </source>
</evidence>
<keyword evidence="1" id="KW-0998">Cell outer membrane</keyword>
<evidence type="ECO:0000259" key="4">
    <source>
        <dbReference type="Pfam" id="PF07715"/>
    </source>
</evidence>
<dbReference type="Pfam" id="PF13715">
    <property type="entry name" value="CarbopepD_reg_2"/>
    <property type="match status" value="1"/>
</dbReference>
<keyword evidence="1" id="KW-0813">Transport</keyword>
<dbReference type="Gene3D" id="2.60.40.1120">
    <property type="entry name" value="Carboxypeptidase-like, regulatory domain"/>
    <property type="match status" value="1"/>
</dbReference>
<dbReference type="EMBL" id="JACIJO010000002">
    <property type="protein sequence ID" value="MBB6326536.1"/>
    <property type="molecule type" value="Genomic_DNA"/>
</dbReference>
<comment type="subcellular location">
    <subcellularLocation>
        <location evidence="1">Cell outer membrane</location>
        <topology evidence="1">Multi-pass membrane protein</topology>
    </subcellularLocation>
</comment>
<proteinExistence type="inferred from homology"/>
<keyword evidence="1" id="KW-0812">Transmembrane</keyword>
<dbReference type="InterPro" id="IPR039426">
    <property type="entry name" value="TonB-dep_rcpt-like"/>
</dbReference>
<comment type="similarity">
    <text evidence="1 2">Belongs to the TonB-dependent receptor family.</text>
</comment>
<reference evidence="5 6" key="1">
    <citation type="submission" date="2020-08" db="EMBL/GenBank/DDBJ databases">
        <title>Genomic Encyclopedia of Type Strains, Phase IV (KMG-IV): sequencing the most valuable type-strain genomes for metagenomic binning, comparative biology and taxonomic classification.</title>
        <authorList>
            <person name="Goeker M."/>
        </authorList>
    </citation>
    <scope>NUCLEOTIDE SEQUENCE [LARGE SCALE GENOMIC DNA]</scope>
    <source>
        <strain evidence="5 6">DSM 102044</strain>
    </source>
</reference>